<keyword evidence="2" id="KW-1185">Reference proteome</keyword>
<accession>A0ACC1JVQ8</accession>
<name>A0ACC1JVQ8_9FUNG</name>
<protein>
    <submittedName>
        <fullName evidence="1">Uncharacterized protein</fullName>
    </submittedName>
</protein>
<dbReference type="Proteomes" id="UP001140234">
    <property type="component" value="Unassembled WGS sequence"/>
</dbReference>
<reference evidence="1" key="1">
    <citation type="submission" date="2022-07" db="EMBL/GenBank/DDBJ databases">
        <title>Phylogenomic reconstructions and comparative analyses of Kickxellomycotina fungi.</title>
        <authorList>
            <person name="Reynolds N.K."/>
            <person name="Stajich J.E."/>
            <person name="Barry K."/>
            <person name="Grigoriev I.V."/>
            <person name="Crous P."/>
            <person name="Smith M.E."/>
        </authorList>
    </citation>
    <scope>NUCLEOTIDE SEQUENCE</scope>
    <source>
        <strain evidence="1">CBS 109366</strain>
    </source>
</reference>
<dbReference type="EMBL" id="JANBUJ010001219">
    <property type="protein sequence ID" value="KAJ2768260.1"/>
    <property type="molecule type" value="Genomic_DNA"/>
</dbReference>
<sequence length="292" mass="31666">MKLSALSAALVAASSLLAPAAAAPVSLHTKAALDIDYKCAFRNTYQLLDYLNSSDESKGKAFCELYSKAGYLAGIGQFSTRWGSALAVVDSYMASPNYKDEFKDIYDALKAAAKDHSVSAEGLDTFCDAWRKAAANGNSFYNSQIAVVRSMHEEATKAYWKQYGIRLPLTRAVLLTTATATEITTKLGDKDYTTDAIIKKTNAKFSGNVGGKSGSSVKAGKFLVDEIAWLRKFLDTADELTDGHLKKAHDVFRYLIKEGYYTLDSDITLTGYKGQQATLTCGKPTDPVSKSS</sequence>
<evidence type="ECO:0000313" key="1">
    <source>
        <dbReference type="EMBL" id="KAJ2768260.1"/>
    </source>
</evidence>
<gene>
    <name evidence="1" type="ORF">IWQ57_003612</name>
</gene>
<proteinExistence type="predicted"/>
<comment type="caution">
    <text evidence="1">The sequence shown here is derived from an EMBL/GenBank/DDBJ whole genome shotgun (WGS) entry which is preliminary data.</text>
</comment>
<evidence type="ECO:0000313" key="2">
    <source>
        <dbReference type="Proteomes" id="UP001140234"/>
    </source>
</evidence>
<organism evidence="1 2">
    <name type="scientific">Coemansia nantahalensis</name>
    <dbReference type="NCBI Taxonomy" id="2789366"/>
    <lineage>
        <taxon>Eukaryota</taxon>
        <taxon>Fungi</taxon>
        <taxon>Fungi incertae sedis</taxon>
        <taxon>Zoopagomycota</taxon>
        <taxon>Kickxellomycotina</taxon>
        <taxon>Kickxellomycetes</taxon>
        <taxon>Kickxellales</taxon>
        <taxon>Kickxellaceae</taxon>
        <taxon>Coemansia</taxon>
    </lineage>
</organism>